<accession>A0AAN8WZP1</accession>
<evidence type="ECO:0000313" key="5">
    <source>
        <dbReference type="Proteomes" id="UP001381693"/>
    </source>
</evidence>
<feature type="region of interest" description="Disordered" evidence="2">
    <location>
        <begin position="68"/>
        <end position="96"/>
    </location>
</feature>
<reference evidence="4 5" key="1">
    <citation type="submission" date="2023-11" db="EMBL/GenBank/DDBJ databases">
        <title>Halocaridina rubra genome assembly.</title>
        <authorList>
            <person name="Smith C."/>
        </authorList>
    </citation>
    <scope>NUCLEOTIDE SEQUENCE [LARGE SCALE GENOMIC DNA]</scope>
    <source>
        <strain evidence="4">EP-1</strain>
        <tissue evidence="4">Whole</tissue>
    </source>
</reference>
<proteinExistence type="predicted"/>
<evidence type="ECO:0000259" key="3">
    <source>
        <dbReference type="PROSITE" id="PS50157"/>
    </source>
</evidence>
<gene>
    <name evidence="4" type="ORF">SK128_025851</name>
</gene>
<feature type="domain" description="C2H2-type" evidence="3">
    <location>
        <begin position="665"/>
        <end position="693"/>
    </location>
</feature>
<dbReference type="InterPro" id="IPR013087">
    <property type="entry name" value="Znf_C2H2_type"/>
</dbReference>
<evidence type="ECO:0000313" key="4">
    <source>
        <dbReference type="EMBL" id="KAK7070184.1"/>
    </source>
</evidence>
<dbReference type="PROSITE" id="PS50157">
    <property type="entry name" value="ZINC_FINGER_C2H2_2"/>
    <property type="match status" value="1"/>
</dbReference>
<dbReference type="AlphaFoldDB" id="A0AAN8WZP1"/>
<dbReference type="Proteomes" id="UP001381693">
    <property type="component" value="Unassembled WGS sequence"/>
</dbReference>
<comment type="caution">
    <text evidence="4">The sequence shown here is derived from an EMBL/GenBank/DDBJ whole genome shotgun (WGS) entry which is preliminary data.</text>
</comment>
<name>A0AAN8WZP1_HALRR</name>
<keyword evidence="1" id="KW-0862">Zinc</keyword>
<keyword evidence="1" id="KW-0863">Zinc-finger</keyword>
<keyword evidence="5" id="KW-1185">Reference proteome</keyword>
<protein>
    <recommendedName>
        <fullName evidence="3">C2H2-type domain-containing protein</fullName>
    </recommendedName>
</protein>
<sequence length="726" mass="82536">MHSPVKASYSDGSGISDVKEPEMNVMDYVETEYKSYEQEYVSRHRKTRRKCQKLKKLLSSLGDDPLDTNSLASSRPIKKYSKKRKKSISKSKSSGKYQETVKRYPYAMLLKNLCDQLGKSHPLDPPSAEMVFQQLSPFNIRYPYASLLQDLHRTAEEKCIAVPFNEGDESYNNSHMGLSQVMKTINYKISETLEEEVEIDTDENKKFNIPFSNTLLSIILKESIEPYSNDCNNSLCGIGKILSGYMGELPEGPCREMQSSALLLRMSVEAEKKRPKDFDKDVIETVEGVGMSEESSCEEVEWRPKNRQVKYVPEDRKDGFSKRKSMRKKKNIIKYDASPMSNELKRSKAKQNSDCSSSGSNLLINLILQKGVDHMGSQKTVLRLPDSMTKNCKKSKARSNVLKKIRDRIKERMKYTEHSMYSHGKQQTVEEVMTSVDESRTDVHIIEPGEQQSLLKEYLLKSSIEKSVPETNLTIPKISTNSFLFSRLLQNFKAISESSQSGNSFYAEGEASGSNMLREMLLQTCSKSNVKYGGEDDETFNNRPCHDLEQFYMASIEDSSSEECNESEDPSSVDKNKEKTEMTVSRNTNILREILSRTHHSPELLDNYNCKESLDAKNALFTERLSPQLVVKNTSENDSGLLENPSICKIKCEVKCEDEYLDDTFECHICHLQFLSGVNLSDHHLLFHSNEEILDQAADVDSLSASILQHGSDSVQSMIFLEKLPA</sequence>
<dbReference type="EMBL" id="JAXCGZ010015497">
    <property type="protein sequence ID" value="KAK7070184.1"/>
    <property type="molecule type" value="Genomic_DNA"/>
</dbReference>
<feature type="region of interest" description="Disordered" evidence="2">
    <location>
        <begin position="1"/>
        <end position="21"/>
    </location>
</feature>
<feature type="compositionally biased region" description="Acidic residues" evidence="2">
    <location>
        <begin position="559"/>
        <end position="571"/>
    </location>
</feature>
<evidence type="ECO:0000256" key="1">
    <source>
        <dbReference type="PROSITE-ProRule" id="PRU00042"/>
    </source>
</evidence>
<keyword evidence="1" id="KW-0479">Metal-binding</keyword>
<organism evidence="4 5">
    <name type="scientific">Halocaridina rubra</name>
    <name type="common">Hawaiian red shrimp</name>
    <dbReference type="NCBI Taxonomy" id="373956"/>
    <lineage>
        <taxon>Eukaryota</taxon>
        <taxon>Metazoa</taxon>
        <taxon>Ecdysozoa</taxon>
        <taxon>Arthropoda</taxon>
        <taxon>Crustacea</taxon>
        <taxon>Multicrustacea</taxon>
        <taxon>Malacostraca</taxon>
        <taxon>Eumalacostraca</taxon>
        <taxon>Eucarida</taxon>
        <taxon>Decapoda</taxon>
        <taxon>Pleocyemata</taxon>
        <taxon>Caridea</taxon>
        <taxon>Atyoidea</taxon>
        <taxon>Atyidae</taxon>
        <taxon>Halocaridina</taxon>
    </lineage>
</organism>
<feature type="compositionally biased region" description="Basic and acidic residues" evidence="2">
    <location>
        <begin position="572"/>
        <end position="581"/>
    </location>
</feature>
<feature type="region of interest" description="Disordered" evidence="2">
    <location>
        <begin position="559"/>
        <end position="583"/>
    </location>
</feature>
<evidence type="ECO:0000256" key="2">
    <source>
        <dbReference type="SAM" id="MobiDB-lite"/>
    </source>
</evidence>
<dbReference type="GO" id="GO:0008270">
    <property type="term" value="F:zinc ion binding"/>
    <property type="evidence" value="ECO:0007669"/>
    <property type="project" value="UniProtKB-KW"/>
</dbReference>
<dbReference type="PROSITE" id="PS00028">
    <property type="entry name" value="ZINC_FINGER_C2H2_1"/>
    <property type="match status" value="1"/>
</dbReference>
<feature type="compositionally biased region" description="Basic residues" evidence="2">
    <location>
        <begin position="76"/>
        <end position="89"/>
    </location>
</feature>